<dbReference type="GO" id="GO:0005085">
    <property type="term" value="F:guanyl-nucleotide exchange factor activity"/>
    <property type="evidence" value="ECO:0007669"/>
    <property type="project" value="UniProtKB-KW"/>
</dbReference>
<proteinExistence type="predicted"/>
<evidence type="ECO:0000256" key="1">
    <source>
        <dbReference type="ARBA" id="ARBA00022658"/>
    </source>
</evidence>
<dbReference type="InterPro" id="IPR000219">
    <property type="entry name" value="DH_dom"/>
</dbReference>
<feature type="compositionally biased region" description="Low complexity" evidence="3">
    <location>
        <begin position="1371"/>
        <end position="1380"/>
    </location>
</feature>
<evidence type="ECO:0000259" key="4">
    <source>
        <dbReference type="PROSITE" id="PS50010"/>
    </source>
</evidence>
<dbReference type="PANTHER" id="PTHR12877">
    <property type="entry name" value="RHO GUANINE NUCLEOTIDE EXCHANGE FACTOR"/>
    <property type="match status" value="1"/>
</dbReference>
<evidence type="ECO:0000256" key="3">
    <source>
        <dbReference type="SAM" id="MobiDB-lite"/>
    </source>
</evidence>
<dbReference type="InterPro" id="IPR039919">
    <property type="entry name" value="ARHGEF10/ARHGEF17"/>
</dbReference>
<feature type="region of interest" description="Disordered" evidence="3">
    <location>
        <begin position="503"/>
        <end position="523"/>
    </location>
</feature>
<dbReference type="GO" id="GO:0051496">
    <property type="term" value="P:positive regulation of stress fiber assembly"/>
    <property type="evidence" value="ECO:0007669"/>
    <property type="project" value="TreeGrafter"/>
</dbReference>
<feature type="region of interest" description="Disordered" evidence="3">
    <location>
        <begin position="1"/>
        <end position="80"/>
    </location>
</feature>
<dbReference type="PROSITE" id="PS50010">
    <property type="entry name" value="DH_2"/>
    <property type="match status" value="1"/>
</dbReference>
<feature type="region of interest" description="Disordered" evidence="3">
    <location>
        <begin position="434"/>
        <end position="474"/>
    </location>
</feature>
<feature type="region of interest" description="Disordered" evidence="3">
    <location>
        <begin position="322"/>
        <end position="378"/>
    </location>
</feature>
<keyword evidence="6" id="KW-1185">Reference proteome</keyword>
<reference evidence="5 6" key="1">
    <citation type="submission" date="2023-03" db="EMBL/GenBank/DDBJ databases">
        <title>High-quality genome of Scylla paramamosain provides insights in environmental adaptation.</title>
        <authorList>
            <person name="Zhang L."/>
        </authorList>
    </citation>
    <scope>NUCLEOTIDE SEQUENCE [LARGE SCALE GENOMIC DNA]</scope>
    <source>
        <strain evidence="5">LZ_2023a</strain>
        <tissue evidence="5">Muscle</tissue>
    </source>
</reference>
<dbReference type="GO" id="GO:0030036">
    <property type="term" value="P:actin cytoskeleton organization"/>
    <property type="evidence" value="ECO:0007669"/>
    <property type="project" value="TreeGrafter"/>
</dbReference>
<dbReference type="Pfam" id="PF19056">
    <property type="entry name" value="WD40_2"/>
    <property type="match status" value="1"/>
</dbReference>
<name>A0AAW0TQ75_SCYPA</name>
<dbReference type="Pfam" id="PF19057">
    <property type="entry name" value="PH_19"/>
    <property type="match status" value="1"/>
</dbReference>
<gene>
    <name evidence="5" type="ORF">O3P69_008863</name>
</gene>
<dbReference type="Proteomes" id="UP001487740">
    <property type="component" value="Unassembled WGS sequence"/>
</dbReference>
<feature type="coiled-coil region" evidence="2">
    <location>
        <begin position="740"/>
        <end position="773"/>
    </location>
</feature>
<feature type="compositionally biased region" description="Low complexity" evidence="3">
    <location>
        <begin position="1548"/>
        <end position="1561"/>
    </location>
</feature>
<feature type="compositionally biased region" description="Polar residues" evidence="3">
    <location>
        <begin position="1562"/>
        <end position="1581"/>
    </location>
</feature>
<dbReference type="Pfam" id="PF00621">
    <property type="entry name" value="RhoGEF"/>
    <property type="match status" value="1"/>
</dbReference>
<feature type="region of interest" description="Disordered" evidence="3">
    <location>
        <begin position="96"/>
        <end position="134"/>
    </location>
</feature>
<dbReference type="SMART" id="SM00325">
    <property type="entry name" value="RhoGEF"/>
    <property type="match status" value="1"/>
</dbReference>
<keyword evidence="2" id="KW-0175">Coiled coil</keyword>
<dbReference type="FunFam" id="1.20.900.10:FF:000003">
    <property type="entry name" value="Rho guanine nucleotide exchange factor 10 like"/>
    <property type="match status" value="1"/>
</dbReference>
<accession>A0AAW0TQ75</accession>
<keyword evidence="1" id="KW-0344">Guanine-nucleotide releasing factor</keyword>
<feature type="region of interest" description="Disordered" evidence="3">
    <location>
        <begin position="187"/>
        <end position="243"/>
    </location>
</feature>
<dbReference type="GO" id="GO:0005737">
    <property type="term" value="C:cytoplasm"/>
    <property type="evidence" value="ECO:0007669"/>
    <property type="project" value="UniProtKB-ARBA"/>
</dbReference>
<feature type="compositionally biased region" description="Basic and acidic residues" evidence="3">
    <location>
        <begin position="33"/>
        <end position="58"/>
    </location>
</feature>
<feature type="compositionally biased region" description="Low complexity" evidence="3">
    <location>
        <begin position="195"/>
        <end position="206"/>
    </location>
</feature>
<dbReference type="InterPro" id="IPR011044">
    <property type="entry name" value="Quino_amine_DH_bsu"/>
</dbReference>
<dbReference type="SUPFAM" id="SSF48065">
    <property type="entry name" value="DBL homology domain (DH-domain)"/>
    <property type="match status" value="1"/>
</dbReference>
<feature type="region of interest" description="Disordered" evidence="3">
    <location>
        <begin position="1541"/>
        <end position="1593"/>
    </location>
</feature>
<evidence type="ECO:0000256" key="2">
    <source>
        <dbReference type="SAM" id="Coils"/>
    </source>
</evidence>
<feature type="compositionally biased region" description="Low complexity" evidence="3">
    <location>
        <begin position="511"/>
        <end position="523"/>
    </location>
</feature>
<feature type="compositionally biased region" description="Basic and acidic residues" evidence="3">
    <location>
        <begin position="434"/>
        <end position="472"/>
    </location>
</feature>
<evidence type="ECO:0000313" key="6">
    <source>
        <dbReference type="Proteomes" id="UP001487740"/>
    </source>
</evidence>
<feature type="domain" description="DH" evidence="4">
    <location>
        <begin position="573"/>
        <end position="760"/>
    </location>
</feature>
<dbReference type="SUPFAM" id="SSF50969">
    <property type="entry name" value="YVTN repeat-like/Quinoprotein amine dehydrogenase"/>
    <property type="match status" value="1"/>
</dbReference>
<dbReference type="Gene3D" id="1.20.900.10">
    <property type="entry name" value="Dbl homology (DH) domain"/>
    <property type="match status" value="1"/>
</dbReference>
<protein>
    <recommendedName>
        <fullName evidence="4">DH domain-containing protein</fullName>
    </recommendedName>
</protein>
<dbReference type="PANTHER" id="PTHR12877:SF7">
    <property type="entry name" value="RHO GUANINE NUCLEOTIDE EXCHANGE FACTOR 10-LIKE PROTEIN"/>
    <property type="match status" value="1"/>
</dbReference>
<organism evidence="5 6">
    <name type="scientific">Scylla paramamosain</name>
    <name type="common">Mud crab</name>
    <dbReference type="NCBI Taxonomy" id="85552"/>
    <lineage>
        <taxon>Eukaryota</taxon>
        <taxon>Metazoa</taxon>
        <taxon>Ecdysozoa</taxon>
        <taxon>Arthropoda</taxon>
        <taxon>Crustacea</taxon>
        <taxon>Multicrustacea</taxon>
        <taxon>Malacostraca</taxon>
        <taxon>Eumalacostraca</taxon>
        <taxon>Eucarida</taxon>
        <taxon>Decapoda</taxon>
        <taxon>Pleocyemata</taxon>
        <taxon>Brachyura</taxon>
        <taxon>Eubrachyura</taxon>
        <taxon>Portunoidea</taxon>
        <taxon>Portunidae</taxon>
        <taxon>Portuninae</taxon>
        <taxon>Scylla</taxon>
    </lineage>
</organism>
<dbReference type="EMBL" id="JARAKH010000027">
    <property type="protein sequence ID" value="KAK8389456.1"/>
    <property type="molecule type" value="Genomic_DNA"/>
</dbReference>
<comment type="caution">
    <text evidence="5">The sequence shown here is derived from an EMBL/GenBank/DDBJ whole genome shotgun (WGS) entry which is preliminary data.</text>
</comment>
<dbReference type="InterPro" id="IPR035899">
    <property type="entry name" value="DBL_dom_sf"/>
</dbReference>
<sequence>MALPISPMSKQSSGGTPVKSRIKLSRSQSLNLHDARKRSPEERRQDGCELKNLAKTDGARTLPPHIRKATLGDMKYKNPRSRSDFSVKMKWLFRRKSAKTSQDGGSDTSDVSGGGGGGGLPVTASEEQCESGSGLPTQAFNLGFSRHIMTHVMLDQNTAGASRVSKAPSSLRSTHWYDGLDGAAQNVQCRDSEETTSSTQNENEQTNNEEEIKSWSNSNGESGGCGEAGSGDDDSPRSSSTSQLFTINEECAEEGDLPMQSTPISLDARCLEEVDAFIPSPRVVLRDGESLLGDDLLNRWSIAGSGIHDSPSLKESIVRDAWHESPRSNPDVAALGRDSDSGEDSSNDVSKDSTLGDAEAAGEDSGNHGSSDSVLHDSDDIRMNTSQSMLDLPRCVAEDVPRAVRATGLRRSASLTLGRSQNLENFKQRILRKREQWRERRQSTKGLKDAARKDSKEDQPKDATIKPSEDHPAPALDNKLYRWFSLRKSVNYDVERRSSTIANTERTSSYTATANGTNGVTNNRMPKLLEEADSEHGGLFAENGGVFTHTFQRRHQPPALPPMPPNLSPEQIKRRHIVASIVHSENNYVATLQRLVNEYKKPLEDSKPPVVNAAKLTTLFHRVSEILQCHTLFRIALAECVRQWDREEKIGDVFVASFSKAIVLDIYSDFINNFARAMEVAKQESKKKTAFADFLKMRQITSPDRLSFFGLMVKPVQRFPQFILFLQDLLKHTPQGHHDRMSLQLALTQLESLAEMLNERKREAEQYQAFRDTLKHINTKFALRGIQEGNRYLLRQDDVLQLEFNQGGLITKSKARRLFLTNDLIMCVTVVPKTNDEYGQQNERLSLKWAYPVTDVEIQDTTSSPTLSRLLASGANKTGSISTSRIPEETLGSNVDSLCQEMNDLMHDYEVVARISTLVSTLKGTYDGLTLEHLQQVSGSIQRALHVRDEQMAWVDACCLQFTVKNKDGREKETFTFQTNNPVIKKDWIVELRLAQLALDSSNSPAWDVPEQEKRPSTKMPLFVKSLPVFSSPYDTEVRCGCCYTLTMARPSRLSGTGRHQTYLWLCSTDGVSSHITIYLMQQVGLREVVRVDLVEVCITSLQHVPGITTTTEEPSLRAHTVWMGTHSHRLIVYSGLDPERQTELGSTTVPAAITTIKYHCDQVYVGLSNGCVQVYRRGSDGGWQLREPLSINLGNRPVSALLPINTHVYAACGDNVRVVDCFTAEITKKFSVHHEGAGGVQLMAHSGIGLWIAQQNTSTICLYHTETFRHLQDINVASNINRVLGEKGVTASNISVTALIASRGLLWVGTNVGVALTIPLPRLEGVPIISGRANVSYHAHKGPITFLLTLQPHARPHATLPELRSTCRPSSQEGQSQQQDGLRLTNSEDARSATATPNLTARLEKQQSDGSLIPPRRVPPLLRQQFSSPVILRRKPRDAQQHMRRLSKTLPRGLGLGTLAGSQECDVYGLYGDLLNVHEYEDEPMVPGEGLLLSRYDSLRRSDPELAVPSQVSTLDRRVRLKASRPRSLDLSTWSMDSRASSACTTSSGSEDGSGSGINSVITSCNTSSQPESGNVTSNRTSRRKETDQSRTLMTLMGGRGYVNLRLHPDDPHSSHTNDSDAHVVVWEMKL</sequence>
<dbReference type="SUPFAM" id="SSF50729">
    <property type="entry name" value="PH domain-like"/>
    <property type="match status" value="1"/>
</dbReference>
<feature type="region of interest" description="Disordered" evidence="3">
    <location>
        <begin position="1365"/>
        <end position="1420"/>
    </location>
</feature>
<evidence type="ECO:0000313" key="5">
    <source>
        <dbReference type="EMBL" id="KAK8389456.1"/>
    </source>
</evidence>
<dbReference type="CDD" id="cd00160">
    <property type="entry name" value="RhoGEF"/>
    <property type="match status" value="1"/>
</dbReference>